<reference evidence="2 3" key="1">
    <citation type="submission" date="2012-02" db="EMBL/GenBank/DDBJ databases">
        <title>Complete sequence of chromosome of Singulisphaera acidiphila DSM 18658.</title>
        <authorList>
            <consortium name="US DOE Joint Genome Institute (JGI-PGF)"/>
            <person name="Lucas S."/>
            <person name="Copeland A."/>
            <person name="Lapidus A."/>
            <person name="Glavina del Rio T."/>
            <person name="Dalin E."/>
            <person name="Tice H."/>
            <person name="Bruce D."/>
            <person name="Goodwin L."/>
            <person name="Pitluck S."/>
            <person name="Peters L."/>
            <person name="Ovchinnikova G."/>
            <person name="Chertkov O."/>
            <person name="Kyrpides N."/>
            <person name="Mavromatis K."/>
            <person name="Ivanova N."/>
            <person name="Brettin T."/>
            <person name="Detter J.C."/>
            <person name="Han C."/>
            <person name="Larimer F."/>
            <person name="Land M."/>
            <person name="Hauser L."/>
            <person name="Markowitz V."/>
            <person name="Cheng J.-F."/>
            <person name="Hugenholtz P."/>
            <person name="Woyke T."/>
            <person name="Wu D."/>
            <person name="Tindall B."/>
            <person name="Pomrenke H."/>
            <person name="Brambilla E."/>
            <person name="Klenk H.-P."/>
            <person name="Eisen J.A."/>
        </authorList>
    </citation>
    <scope>NUCLEOTIDE SEQUENCE [LARGE SCALE GENOMIC DNA]</scope>
    <source>
        <strain evidence="3">ATCC BAA-1392 / DSM 18658 / VKM B-2454 / MOB10</strain>
    </source>
</reference>
<organism evidence="2 3">
    <name type="scientific">Singulisphaera acidiphila (strain ATCC BAA-1392 / DSM 18658 / VKM B-2454 / MOB10)</name>
    <dbReference type="NCBI Taxonomy" id="886293"/>
    <lineage>
        <taxon>Bacteria</taxon>
        <taxon>Pseudomonadati</taxon>
        <taxon>Planctomycetota</taxon>
        <taxon>Planctomycetia</taxon>
        <taxon>Isosphaerales</taxon>
        <taxon>Isosphaeraceae</taxon>
        <taxon>Singulisphaera</taxon>
    </lineage>
</organism>
<sequence length="219" mass="25274">MTMIAPKRPANPLLRWKTELVADLERVALRDRWGLALMILGWSHLATFVACQVLHSIGDRRNVHYLGLWALEFATNIWVIRRVAGRRWFCTTPLAGVLTRVWATFLILSFNAATLNSLTGFSIEWFKAVWATLSTFGFATTAYLVNPWYFVPAVQMYFTGLLMVLTPNWQYLIYGVSWWATFQGIGLILERRRHRAKPIEFEPAVLELRAVEEALADRR</sequence>
<feature type="transmembrane region" description="Helical" evidence="1">
    <location>
        <begin position="33"/>
        <end position="51"/>
    </location>
</feature>
<name>L0DA52_SINAD</name>
<keyword evidence="1" id="KW-0472">Membrane</keyword>
<feature type="transmembrane region" description="Helical" evidence="1">
    <location>
        <begin position="101"/>
        <end position="121"/>
    </location>
</feature>
<accession>L0DA52</accession>
<dbReference type="RefSeq" id="WP_015244887.1">
    <property type="nucleotide sequence ID" value="NC_019892.1"/>
</dbReference>
<evidence type="ECO:0000313" key="3">
    <source>
        <dbReference type="Proteomes" id="UP000010798"/>
    </source>
</evidence>
<dbReference type="HOGENOM" id="CLU_1260739_0_0_0"/>
<protein>
    <submittedName>
        <fullName evidence="2">Uncharacterized protein</fullName>
    </submittedName>
</protein>
<keyword evidence="1" id="KW-0812">Transmembrane</keyword>
<dbReference type="AlphaFoldDB" id="L0DA52"/>
<proteinExistence type="predicted"/>
<gene>
    <name evidence="2" type="ordered locus">Sinac_1326</name>
</gene>
<dbReference type="Proteomes" id="UP000010798">
    <property type="component" value="Chromosome"/>
</dbReference>
<feature type="transmembrane region" description="Helical" evidence="1">
    <location>
        <begin position="63"/>
        <end position="81"/>
    </location>
</feature>
<keyword evidence="1" id="KW-1133">Transmembrane helix</keyword>
<evidence type="ECO:0000313" key="2">
    <source>
        <dbReference type="EMBL" id="AGA25713.1"/>
    </source>
</evidence>
<keyword evidence="3" id="KW-1185">Reference proteome</keyword>
<dbReference type="OrthoDB" id="270857at2"/>
<dbReference type="KEGG" id="saci:Sinac_1326"/>
<dbReference type="eggNOG" id="ENOG5034395">
    <property type="taxonomic scope" value="Bacteria"/>
</dbReference>
<evidence type="ECO:0000256" key="1">
    <source>
        <dbReference type="SAM" id="Phobius"/>
    </source>
</evidence>
<dbReference type="EMBL" id="CP003364">
    <property type="protein sequence ID" value="AGA25713.1"/>
    <property type="molecule type" value="Genomic_DNA"/>
</dbReference>
<feature type="transmembrane region" description="Helical" evidence="1">
    <location>
        <begin position="128"/>
        <end position="151"/>
    </location>
</feature>